<evidence type="ECO:0000256" key="1">
    <source>
        <dbReference type="SAM" id="Phobius"/>
    </source>
</evidence>
<organism evidence="2 3">
    <name type="scientific">Aquibacillus halophilus</name>
    <dbReference type="NCBI Taxonomy" id="930132"/>
    <lineage>
        <taxon>Bacteria</taxon>
        <taxon>Bacillati</taxon>
        <taxon>Bacillota</taxon>
        <taxon>Bacilli</taxon>
        <taxon>Bacillales</taxon>
        <taxon>Bacillaceae</taxon>
        <taxon>Aquibacillus</taxon>
    </lineage>
</organism>
<dbReference type="SUPFAM" id="SSF49452">
    <property type="entry name" value="Starch-binding domain-like"/>
    <property type="match status" value="1"/>
</dbReference>
<dbReference type="RefSeq" id="WP_153737264.1">
    <property type="nucleotide sequence ID" value="NZ_WJNG01000011.1"/>
</dbReference>
<accession>A0A6A8DD77</accession>
<dbReference type="AlphaFoldDB" id="A0A6A8DD77"/>
<feature type="transmembrane region" description="Helical" evidence="1">
    <location>
        <begin position="9"/>
        <end position="29"/>
    </location>
</feature>
<gene>
    <name evidence="2" type="ORF">GH741_13225</name>
</gene>
<keyword evidence="1" id="KW-0812">Transmembrane</keyword>
<dbReference type="Proteomes" id="UP000799092">
    <property type="component" value="Unassembled WGS sequence"/>
</dbReference>
<dbReference type="GO" id="GO:0030246">
    <property type="term" value="F:carbohydrate binding"/>
    <property type="evidence" value="ECO:0007669"/>
    <property type="project" value="InterPro"/>
</dbReference>
<dbReference type="Gene3D" id="1.25.40.10">
    <property type="entry name" value="Tetratricopeptide repeat domain"/>
    <property type="match status" value="2"/>
</dbReference>
<name>A0A6A8DD77_9BACI</name>
<dbReference type="InterPro" id="IPR013784">
    <property type="entry name" value="Carb-bd-like_fold"/>
</dbReference>
<dbReference type="SUPFAM" id="SSF48452">
    <property type="entry name" value="TPR-like"/>
    <property type="match status" value="2"/>
</dbReference>
<dbReference type="OrthoDB" id="1947780at2"/>
<evidence type="ECO:0008006" key="4">
    <source>
        <dbReference type="Google" id="ProtNLM"/>
    </source>
</evidence>
<keyword evidence="3" id="KW-1185">Reference proteome</keyword>
<evidence type="ECO:0000313" key="2">
    <source>
        <dbReference type="EMBL" id="MRH43633.1"/>
    </source>
</evidence>
<keyword evidence="1" id="KW-0472">Membrane</keyword>
<dbReference type="InterPro" id="IPR011990">
    <property type="entry name" value="TPR-like_helical_dom_sf"/>
</dbReference>
<proteinExistence type="predicted"/>
<keyword evidence="1" id="KW-1133">Transmembrane helix</keyword>
<dbReference type="EMBL" id="WJNG01000011">
    <property type="protein sequence ID" value="MRH43633.1"/>
    <property type="molecule type" value="Genomic_DNA"/>
</dbReference>
<reference evidence="2" key="1">
    <citation type="submission" date="2019-11" db="EMBL/GenBank/DDBJ databases">
        <authorList>
            <person name="Li J."/>
        </authorList>
    </citation>
    <scope>NUCLEOTIDE SEQUENCE</scope>
    <source>
        <strain evidence="2">B6B</strain>
    </source>
</reference>
<comment type="caution">
    <text evidence="2">The sequence shown here is derived from an EMBL/GenBank/DDBJ whole genome shotgun (WGS) entry which is preliminary data.</text>
</comment>
<sequence>MKVKIKVKYLILLAIAILILAVGITQWLLPSIQVEIAEKSTGKPFEETENIIELLNSGDIPDYKRLDLIEEHLIHYGYTNSYDVEAGPSMRQGPTLPLNATRTKYVEWYVENSDDKNESYFHAVNQLAYSYAKQGELQKAQQFLTSVLDSMDNLNVDYWNLYKTRAEVMAHIDPEQAIIDIDKAIGYPYLTSEFTALKTHILKNQGNYQQALTVISETDSGEISSQLANQKRNLENWEKGASLQKVQGNFTTSNGDPISFAKVYLRVPGSTNHSIMPEEEIHYAVTDAEGSFTIAGVPRGYYQVHLGIDINQMNGYKWAVENDEWLEIEGDMTKNIILQPLITTSKPSNYQELTDDEVHFEWEPVEGAAYYQLGLGLEYGDHGSSSSPMGGKIEGNKVTIPVELIFSHQTGISFDENEDGDLQVIPESLLAFANPNADLYWYVEAYDKEGNLITASNGFRLSKETMGDVPYFKLKQRKLTNADQLLLNNNISGALEQYKKALTDDPNNLHALRMVERIVLYGDRDKSYEEARTEARAYTEKLAELTNSSTYWFSLSQAAFANGKWDDYFKYSQKVSQALNGDMSDYSKSIYAIALMKNAKLGDAEEHFQEIMESDNSNRFLPAWTALRLYQSKDFESAKQLTEDYPILSPNENLNWASLIERLRDHVTANSENKLQFERGLELYMSGKETEFEQWLKNQEEGIIKSYFTELSRL</sequence>
<protein>
    <recommendedName>
        <fullName evidence="4">Carboxypeptidase regulatory-like domain-containing protein</fullName>
    </recommendedName>
</protein>
<evidence type="ECO:0000313" key="3">
    <source>
        <dbReference type="Proteomes" id="UP000799092"/>
    </source>
</evidence>